<evidence type="ECO:0000313" key="3">
    <source>
        <dbReference type="Proteomes" id="UP000198960"/>
    </source>
</evidence>
<feature type="signal peptide" evidence="1">
    <location>
        <begin position="1"/>
        <end position="27"/>
    </location>
</feature>
<dbReference type="AlphaFoldDB" id="A0A1H8UUG2"/>
<feature type="chain" id="PRO_5011749331" description="Ig-like domain-containing protein" evidence="1">
    <location>
        <begin position="28"/>
        <end position="152"/>
    </location>
</feature>
<keyword evidence="3" id="KW-1185">Reference proteome</keyword>
<sequence length="152" mass="15888">MIRTRRSALLLVLAVAVLLGAALPAHARFSDTGAVTTAPMRTVDVLPPTNLSTAGTKCVPVHNSAGQQTGTRLEAKLSWTASPTPGVVRYVVSAHVNGTLYPYPVAVIDAPNTVARDDYDASVLANDVKVSITAVTGYGWTEQSVLSGSIRC</sequence>
<organism evidence="2 3">
    <name type="scientific">Trujillonella endophytica</name>
    <dbReference type="NCBI Taxonomy" id="673521"/>
    <lineage>
        <taxon>Bacteria</taxon>
        <taxon>Bacillati</taxon>
        <taxon>Actinomycetota</taxon>
        <taxon>Actinomycetes</taxon>
        <taxon>Geodermatophilales</taxon>
        <taxon>Geodermatophilaceae</taxon>
        <taxon>Trujillonella</taxon>
    </lineage>
</organism>
<dbReference type="PROSITE" id="PS51318">
    <property type="entry name" value="TAT"/>
    <property type="match status" value="1"/>
</dbReference>
<accession>A0A1H8UUG2</accession>
<reference evidence="3" key="1">
    <citation type="submission" date="2016-10" db="EMBL/GenBank/DDBJ databases">
        <authorList>
            <person name="Varghese N."/>
            <person name="Submissions S."/>
        </authorList>
    </citation>
    <scope>NUCLEOTIDE SEQUENCE [LARGE SCALE GENOMIC DNA]</scope>
    <source>
        <strain evidence="3">DSM 45413</strain>
    </source>
</reference>
<dbReference type="EMBL" id="FOEE01000009">
    <property type="protein sequence ID" value="SEP06819.1"/>
    <property type="molecule type" value="Genomic_DNA"/>
</dbReference>
<dbReference type="OrthoDB" id="5195827at2"/>
<gene>
    <name evidence="2" type="ORF">SAMN05660991_03107</name>
</gene>
<dbReference type="InterPro" id="IPR006311">
    <property type="entry name" value="TAT_signal"/>
</dbReference>
<keyword evidence="1" id="KW-0732">Signal</keyword>
<dbReference type="Proteomes" id="UP000198960">
    <property type="component" value="Unassembled WGS sequence"/>
</dbReference>
<proteinExistence type="predicted"/>
<protein>
    <recommendedName>
        <fullName evidence="4">Ig-like domain-containing protein</fullName>
    </recommendedName>
</protein>
<dbReference type="RefSeq" id="WP_091945197.1">
    <property type="nucleotide sequence ID" value="NZ_FOEE01000009.1"/>
</dbReference>
<evidence type="ECO:0000256" key="1">
    <source>
        <dbReference type="SAM" id="SignalP"/>
    </source>
</evidence>
<name>A0A1H8UUG2_9ACTN</name>
<evidence type="ECO:0008006" key="4">
    <source>
        <dbReference type="Google" id="ProtNLM"/>
    </source>
</evidence>
<evidence type="ECO:0000313" key="2">
    <source>
        <dbReference type="EMBL" id="SEP06819.1"/>
    </source>
</evidence>